<evidence type="ECO:0000256" key="5">
    <source>
        <dbReference type="ARBA" id="ARBA00023163"/>
    </source>
</evidence>
<dbReference type="InterPro" id="IPR029068">
    <property type="entry name" value="Glyas_Bleomycin-R_OHBP_Dase"/>
</dbReference>
<organism evidence="9 10">
    <name type="scientific">Chengkuizengella axinellae</name>
    <dbReference type="NCBI Taxonomy" id="3064388"/>
    <lineage>
        <taxon>Bacteria</taxon>
        <taxon>Bacillati</taxon>
        <taxon>Bacillota</taxon>
        <taxon>Bacilli</taxon>
        <taxon>Bacillales</taxon>
        <taxon>Paenibacillaceae</taxon>
        <taxon>Chengkuizengella</taxon>
    </lineage>
</organism>
<dbReference type="InterPro" id="IPR039425">
    <property type="entry name" value="RNA_pol_sigma-70-like"/>
</dbReference>
<sequence length="311" mass="36197">MIDDTTISDHQLVLNAQNDDFEAYRMIVIRYSNALLSVAYGVLGDFHEAQDVTQEALVKAYNRLHTLNDPSQVGSWLHSITYRTSLDFIKKRKTTLPYSEIMDSARDDDIHLWLDQYTMKESINNALQTLDENNKTAVVLYYLSDWTMKEISDFLNLSVSAVESRIRRAKEKLKHFLSEDFDSYFLPHRLGRDFEQTVCEQILKKMGHFYIPVTNKIRTTDWFISHFHLRRSTHGNLLLESDHELYLLECSKHTPTKVPVLTFSVSNIDDLQSQLYNSGVRTEPIQTSELFGKSFAFHDPDENKFLAVENK</sequence>
<evidence type="ECO:0000256" key="3">
    <source>
        <dbReference type="ARBA" id="ARBA00023082"/>
    </source>
</evidence>
<keyword evidence="2 6" id="KW-0805">Transcription regulation</keyword>
<dbReference type="InterPro" id="IPR013325">
    <property type="entry name" value="RNA_pol_sigma_r2"/>
</dbReference>
<dbReference type="RefSeq" id="WP_305992195.1">
    <property type="nucleotide sequence ID" value="NZ_JAVAMP010000005.1"/>
</dbReference>
<gene>
    <name evidence="9" type="ORF">Q5Y73_12255</name>
</gene>
<feature type="domain" description="RNA polymerase sigma factor 70 region 4 type 2" evidence="8">
    <location>
        <begin position="121"/>
        <end position="173"/>
    </location>
</feature>
<dbReference type="InterPro" id="IPR036388">
    <property type="entry name" value="WH-like_DNA-bd_sf"/>
</dbReference>
<keyword evidence="3 6" id="KW-0731">Sigma factor</keyword>
<evidence type="ECO:0000256" key="6">
    <source>
        <dbReference type="RuleBase" id="RU000716"/>
    </source>
</evidence>
<evidence type="ECO:0000313" key="9">
    <source>
        <dbReference type="EMBL" id="MDP5274883.1"/>
    </source>
</evidence>
<dbReference type="PANTHER" id="PTHR43133">
    <property type="entry name" value="RNA POLYMERASE ECF-TYPE SIGMA FACTO"/>
    <property type="match status" value="1"/>
</dbReference>
<evidence type="ECO:0000256" key="2">
    <source>
        <dbReference type="ARBA" id="ARBA00023015"/>
    </source>
</evidence>
<keyword evidence="10" id="KW-1185">Reference proteome</keyword>
<evidence type="ECO:0000259" key="7">
    <source>
        <dbReference type="Pfam" id="PF04542"/>
    </source>
</evidence>
<dbReference type="Pfam" id="PF08281">
    <property type="entry name" value="Sigma70_r4_2"/>
    <property type="match status" value="1"/>
</dbReference>
<dbReference type="PANTHER" id="PTHR43133:SF51">
    <property type="entry name" value="RNA POLYMERASE SIGMA FACTOR"/>
    <property type="match status" value="1"/>
</dbReference>
<dbReference type="Pfam" id="PF04542">
    <property type="entry name" value="Sigma70_r2"/>
    <property type="match status" value="1"/>
</dbReference>
<evidence type="ECO:0000256" key="1">
    <source>
        <dbReference type="ARBA" id="ARBA00010641"/>
    </source>
</evidence>
<dbReference type="Gene3D" id="1.10.10.10">
    <property type="entry name" value="Winged helix-like DNA-binding domain superfamily/Winged helix DNA-binding domain"/>
    <property type="match status" value="1"/>
</dbReference>
<dbReference type="SUPFAM" id="SSF54593">
    <property type="entry name" value="Glyoxalase/Bleomycin resistance protein/Dihydroxybiphenyl dioxygenase"/>
    <property type="match status" value="1"/>
</dbReference>
<dbReference type="InterPro" id="IPR014284">
    <property type="entry name" value="RNA_pol_sigma-70_dom"/>
</dbReference>
<dbReference type="CDD" id="cd06171">
    <property type="entry name" value="Sigma70_r4"/>
    <property type="match status" value="1"/>
</dbReference>
<dbReference type="InterPro" id="IPR000838">
    <property type="entry name" value="RNA_pol_sigma70_ECF_CS"/>
</dbReference>
<evidence type="ECO:0000313" key="10">
    <source>
        <dbReference type="Proteomes" id="UP001231941"/>
    </source>
</evidence>
<evidence type="ECO:0000259" key="8">
    <source>
        <dbReference type="Pfam" id="PF08281"/>
    </source>
</evidence>
<protein>
    <recommendedName>
        <fullName evidence="6">RNA polymerase sigma factor</fullName>
    </recommendedName>
</protein>
<keyword evidence="4 6" id="KW-0238">DNA-binding</keyword>
<feature type="domain" description="RNA polymerase sigma-70 region 2" evidence="7">
    <location>
        <begin position="28"/>
        <end position="93"/>
    </location>
</feature>
<dbReference type="PROSITE" id="PS01063">
    <property type="entry name" value="SIGMA70_ECF"/>
    <property type="match status" value="1"/>
</dbReference>
<reference evidence="9 10" key="1">
    <citation type="submission" date="2023-08" db="EMBL/GenBank/DDBJ databases">
        <authorList>
            <person name="Park J.-S."/>
        </authorList>
    </citation>
    <scope>NUCLEOTIDE SEQUENCE [LARGE SCALE GENOMIC DNA]</scope>
    <source>
        <strain evidence="9 10">2205SS18-9</strain>
    </source>
</reference>
<accession>A0ABT9IZU2</accession>
<comment type="caution">
    <text evidence="9">The sequence shown here is derived from an EMBL/GenBank/DDBJ whole genome shotgun (WGS) entry which is preliminary data.</text>
</comment>
<dbReference type="Gene3D" id="3.10.180.10">
    <property type="entry name" value="2,3-Dihydroxybiphenyl 1,2-Dioxygenase, domain 1"/>
    <property type="match status" value="1"/>
</dbReference>
<keyword evidence="5 6" id="KW-0804">Transcription</keyword>
<dbReference type="InterPro" id="IPR013324">
    <property type="entry name" value="RNA_pol_sigma_r3/r4-like"/>
</dbReference>
<dbReference type="EMBL" id="JAVAMP010000005">
    <property type="protein sequence ID" value="MDP5274883.1"/>
    <property type="molecule type" value="Genomic_DNA"/>
</dbReference>
<dbReference type="Proteomes" id="UP001231941">
    <property type="component" value="Unassembled WGS sequence"/>
</dbReference>
<evidence type="ECO:0000256" key="4">
    <source>
        <dbReference type="ARBA" id="ARBA00023125"/>
    </source>
</evidence>
<name>A0ABT9IZU2_9BACL</name>
<proteinExistence type="inferred from homology"/>
<dbReference type="NCBIfam" id="TIGR02937">
    <property type="entry name" value="sigma70-ECF"/>
    <property type="match status" value="1"/>
</dbReference>
<comment type="similarity">
    <text evidence="1 6">Belongs to the sigma-70 factor family. ECF subfamily.</text>
</comment>
<dbReference type="InterPro" id="IPR007627">
    <property type="entry name" value="RNA_pol_sigma70_r2"/>
</dbReference>
<dbReference type="Gene3D" id="1.10.1740.10">
    <property type="match status" value="1"/>
</dbReference>
<dbReference type="SUPFAM" id="SSF88946">
    <property type="entry name" value="Sigma2 domain of RNA polymerase sigma factors"/>
    <property type="match status" value="1"/>
</dbReference>
<dbReference type="SUPFAM" id="SSF88659">
    <property type="entry name" value="Sigma3 and sigma4 domains of RNA polymerase sigma factors"/>
    <property type="match status" value="1"/>
</dbReference>
<dbReference type="InterPro" id="IPR013249">
    <property type="entry name" value="RNA_pol_sigma70_r4_t2"/>
</dbReference>